<dbReference type="Pfam" id="PF01381">
    <property type="entry name" value="HTH_3"/>
    <property type="match status" value="1"/>
</dbReference>
<gene>
    <name evidence="2" type="ORF">DPM33_20745</name>
</gene>
<dbReference type="InterPro" id="IPR010982">
    <property type="entry name" value="Lambda_DNA-bd_dom_sf"/>
</dbReference>
<dbReference type="InterPro" id="IPR001387">
    <property type="entry name" value="Cro/C1-type_HTH"/>
</dbReference>
<keyword evidence="3" id="KW-1185">Reference proteome</keyword>
<organism evidence="2 3">
    <name type="scientific">Mesorhizobium hawassense</name>
    <dbReference type="NCBI Taxonomy" id="1209954"/>
    <lineage>
        <taxon>Bacteria</taxon>
        <taxon>Pseudomonadati</taxon>
        <taxon>Pseudomonadota</taxon>
        <taxon>Alphaproteobacteria</taxon>
        <taxon>Hyphomicrobiales</taxon>
        <taxon>Phyllobacteriaceae</taxon>
        <taxon>Mesorhizobium</taxon>
    </lineage>
</organism>
<evidence type="ECO:0000313" key="3">
    <source>
        <dbReference type="Proteomes" id="UP000251558"/>
    </source>
</evidence>
<dbReference type="GO" id="GO:0003677">
    <property type="term" value="F:DNA binding"/>
    <property type="evidence" value="ECO:0007669"/>
    <property type="project" value="InterPro"/>
</dbReference>
<dbReference type="PROSITE" id="PS50943">
    <property type="entry name" value="HTH_CROC1"/>
    <property type="match status" value="1"/>
</dbReference>
<name>A0A330HVZ6_9HYPH</name>
<comment type="caution">
    <text evidence="2">The sequence shown here is derived from an EMBL/GenBank/DDBJ whole genome shotgun (WGS) entry which is preliminary data.</text>
</comment>
<dbReference type="Gene3D" id="1.10.260.40">
    <property type="entry name" value="lambda repressor-like DNA-binding domains"/>
    <property type="match status" value="1"/>
</dbReference>
<protein>
    <submittedName>
        <fullName evidence="2">XRE family transcriptional regulator</fullName>
    </submittedName>
</protein>
<dbReference type="AlphaFoldDB" id="A0A330HVZ6"/>
<reference evidence="2 3" key="1">
    <citation type="submission" date="2018-07" db="EMBL/GenBank/DDBJ databases">
        <title>Diversity of Mesorhizobium strains in Brazil.</title>
        <authorList>
            <person name="Helene L.C.F."/>
            <person name="Dall'Agnol R."/>
            <person name="Delamuta J.R.M."/>
            <person name="Hungria M."/>
        </authorList>
    </citation>
    <scope>NUCLEOTIDE SEQUENCE [LARGE SCALE GENOMIC DNA]</scope>
    <source>
        <strain evidence="2 3">AC99b</strain>
    </source>
</reference>
<dbReference type="EMBL" id="QMBP01000010">
    <property type="protein sequence ID" value="RAZ88867.1"/>
    <property type="molecule type" value="Genomic_DNA"/>
</dbReference>
<accession>A0A330HVZ6</accession>
<sequence length="201" mass="22239">MICRGISMLYSTDEILQTLRNAREQSGLSQRDLSARIGVPQSHISKIENGGTDLRLSSLVELARALDYELVLVPRKALAAVEAVVSNAYATLSSEDRQRSVVFNRAQAALARLHRDHPDAGEFKRLDQTLRELANFRLGKTDLDTLRAIAEKLMKLPAGAGAAAAIERASKQLRTLRNRIAHALPEMPRPAYQLDDENEDA</sequence>
<dbReference type="CDD" id="cd00093">
    <property type="entry name" value="HTH_XRE"/>
    <property type="match status" value="1"/>
</dbReference>
<proteinExistence type="predicted"/>
<evidence type="ECO:0000313" key="2">
    <source>
        <dbReference type="EMBL" id="RAZ88867.1"/>
    </source>
</evidence>
<dbReference type="SUPFAM" id="SSF47413">
    <property type="entry name" value="lambda repressor-like DNA-binding domains"/>
    <property type="match status" value="1"/>
</dbReference>
<feature type="domain" description="HTH cro/C1-type" evidence="1">
    <location>
        <begin position="19"/>
        <end position="73"/>
    </location>
</feature>
<dbReference type="Proteomes" id="UP000251558">
    <property type="component" value="Unassembled WGS sequence"/>
</dbReference>
<dbReference type="OrthoDB" id="6386497at2"/>
<dbReference type="SMART" id="SM00530">
    <property type="entry name" value="HTH_XRE"/>
    <property type="match status" value="1"/>
</dbReference>
<evidence type="ECO:0000259" key="1">
    <source>
        <dbReference type="PROSITE" id="PS50943"/>
    </source>
</evidence>